<accession>A0A182VEY5</accession>
<name>A0A182VEY5_ANOME</name>
<sequence length="114" mass="12860">MESKSPRQNRLHVPIHTYDFKLDKYRLNGMNGQLALVQALVLGAHRLDPQCPVAQVAQMLDQKPFVAAVRGEPDPKVKSPKNKVYSEAKFQLTRAEDWLMTVHGSRAVPPRCAQ</sequence>
<keyword evidence="2" id="KW-1185">Reference proteome</keyword>
<protein>
    <submittedName>
        <fullName evidence="1">Uncharacterized protein</fullName>
    </submittedName>
</protein>
<dbReference type="EnsemblMetazoa" id="AMEM013820-RA">
    <property type="protein sequence ID" value="AMEM013820-PA"/>
    <property type="gene ID" value="AMEM013820"/>
</dbReference>
<proteinExistence type="predicted"/>
<evidence type="ECO:0000313" key="2">
    <source>
        <dbReference type="Proteomes" id="UP000075903"/>
    </source>
</evidence>
<dbReference type="VEuPathDB" id="VectorBase:AMEM013820"/>
<evidence type="ECO:0000313" key="1">
    <source>
        <dbReference type="EnsemblMetazoa" id="AMEM013820-PA"/>
    </source>
</evidence>
<dbReference type="AlphaFoldDB" id="A0A182VEY5"/>
<reference evidence="1" key="1">
    <citation type="submission" date="2020-05" db="UniProtKB">
        <authorList>
            <consortium name="EnsemblMetazoa"/>
        </authorList>
    </citation>
    <scope>IDENTIFICATION</scope>
    <source>
        <strain evidence="1">MAF</strain>
    </source>
</reference>
<organism evidence="1 2">
    <name type="scientific">Anopheles merus</name>
    <name type="common">Mosquito</name>
    <dbReference type="NCBI Taxonomy" id="30066"/>
    <lineage>
        <taxon>Eukaryota</taxon>
        <taxon>Metazoa</taxon>
        <taxon>Ecdysozoa</taxon>
        <taxon>Arthropoda</taxon>
        <taxon>Hexapoda</taxon>
        <taxon>Insecta</taxon>
        <taxon>Pterygota</taxon>
        <taxon>Neoptera</taxon>
        <taxon>Endopterygota</taxon>
        <taxon>Diptera</taxon>
        <taxon>Nematocera</taxon>
        <taxon>Culicoidea</taxon>
        <taxon>Culicidae</taxon>
        <taxon>Anophelinae</taxon>
        <taxon>Anopheles</taxon>
    </lineage>
</organism>
<dbReference type="Proteomes" id="UP000075903">
    <property type="component" value="Unassembled WGS sequence"/>
</dbReference>